<feature type="transmembrane region" description="Helical" evidence="1">
    <location>
        <begin position="29"/>
        <end position="48"/>
    </location>
</feature>
<dbReference type="AlphaFoldDB" id="A0A0C2WMK4"/>
<organism evidence="2 3">
    <name type="scientific">Amanita muscaria (strain Koide BX008)</name>
    <dbReference type="NCBI Taxonomy" id="946122"/>
    <lineage>
        <taxon>Eukaryota</taxon>
        <taxon>Fungi</taxon>
        <taxon>Dikarya</taxon>
        <taxon>Basidiomycota</taxon>
        <taxon>Agaricomycotina</taxon>
        <taxon>Agaricomycetes</taxon>
        <taxon>Agaricomycetidae</taxon>
        <taxon>Agaricales</taxon>
        <taxon>Pluteineae</taxon>
        <taxon>Amanitaceae</taxon>
        <taxon>Amanita</taxon>
    </lineage>
</organism>
<name>A0A0C2WMK4_AMAMK</name>
<dbReference type="Proteomes" id="UP000054549">
    <property type="component" value="Unassembled WGS sequence"/>
</dbReference>
<keyword evidence="1" id="KW-0472">Membrane</keyword>
<keyword evidence="1" id="KW-0812">Transmembrane</keyword>
<accession>A0A0C2WMK4</accession>
<evidence type="ECO:0000256" key="1">
    <source>
        <dbReference type="SAM" id="Phobius"/>
    </source>
</evidence>
<protein>
    <submittedName>
        <fullName evidence="2">Uncharacterized protein</fullName>
    </submittedName>
</protein>
<keyword evidence="1" id="KW-1133">Transmembrane helix</keyword>
<dbReference type="HOGENOM" id="CLU_3019736_0_0_1"/>
<dbReference type="InParanoid" id="A0A0C2WMK4"/>
<dbReference type="EMBL" id="KN818266">
    <property type="protein sequence ID" value="KIL62822.1"/>
    <property type="molecule type" value="Genomic_DNA"/>
</dbReference>
<reference evidence="2 3" key="1">
    <citation type="submission" date="2014-04" db="EMBL/GenBank/DDBJ databases">
        <title>Evolutionary Origins and Diversification of the Mycorrhizal Mutualists.</title>
        <authorList>
            <consortium name="DOE Joint Genome Institute"/>
            <consortium name="Mycorrhizal Genomics Consortium"/>
            <person name="Kohler A."/>
            <person name="Kuo A."/>
            <person name="Nagy L.G."/>
            <person name="Floudas D."/>
            <person name="Copeland A."/>
            <person name="Barry K.W."/>
            <person name="Cichocki N."/>
            <person name="Veneault-Fourrey C."/>
            <person name="LaButti K."/>
            <person name="Lindquist E.A."/>
            <person name="Lipzen A."/>
            <person name="Lundell T."/>
            <person name="Morin E."/>
            <person name="Murat C."/>
            <person name="Riley R."/>
            <person name="Ohm R."/>
            <person name="Sun H."/>
            <person name="Tunlid A."/>
            <person name="Henrissat B."/>
            <person name="Grigoriev I.V."/>
            <person name="Hibbett D.S."/>
            <person name="Martin F."/>
        </authorList>
    </citation>
    <scope>NUCLEOTIDE SEQUENCE [LARGE SCALE GENOMIC DNA]</scope>
    <source>
        <strain evidence="2 3">Koide BX008</strain>
    </source>
</reference>
<feature type="non-terminal residue" evidence="2">
    <location>
        <position position="1"/>
    </location>
</feature>
<evidence type="ECO:0000313" key="3">
    <source>
        <dbReference type="Proteomes" id="UP000054549"/>
    </source>
</evidence>
<proteinExistence type="predicted"/>
<gene>
    <name evidence="2" type="ORF">M378DRAFT_165287</name>
</gene>
<keyword evidence="3" id="KW-1185">Reference proteome</keyword>
<evidence type="ECO:0000313" key="2">
    <source>
        <dbReference type="EMBL" id="KIL62822.1"/>
    </source>
</evidence>
<sequence>VLPTNSENLFPGLNTAVKANQMNNKVSPFVASLISFSGGFCCGSCFALRSSSFHRS</sequence>